<feature type="domain" description="CAAX prenyl protease 2/Lysostaphin resistance protein A-like" evidence="2">
    <location>
        <begin position="136"/>
        <end position="223"/>
    </location>
</feature>
<accession>A0A1I0F282</accession>
<dbReference type="PANTHER" id="PTHR36435">
    <property type="entry name" value="SLR1288 PROTEIN"/>
    <property type="match status" value="1"/>
</dbReference>
<dbReference type="OrthoDB" id="158986at2"/>
<dbReference type="EMBL" id="FOHS01000002">
    <property type="protein sequence ID" value="SET51922.1"/>
    <property type="molecule type" value="Genomic_DNA"/>
</dbReference>
<dbReference type="AlphaFoldDB" id="A0A1I0F282"/>
<keyword evidence="1" id="KW-1133">Transmembrane helix</keyword>
<feature type="transmembrane region" description="Helical" evidence="1">
    <location>
        <begin position="63"/>
        <end position="81"/>
    </location>
</feature>
<proteinExistence type="predicted"/>
<gene>
    <name evidence="3" type="ORF">SAMN04487998_2087</name>
</gene>
<dbReference type="PANTHER" id="PTHR36435:SF1">
    <property type="entry name" value="CAAX AMINO TERMINAL PROTEASE FAMILY PROTEIN"/>
    <property type="match status" value="1"/>
</dbReference>
<feature type="transmembrane region" description="Helical" evidence="1">
    <location>
        <begin position="210"/>
        <end position="229"/>
    </location>
</feature>
<evidence type="ECO:0000259" key="2">
    <source>
        <dbReference type="Pfam" id="PF02517"/>
    </source>
</evidence>
<evidence type="ECO:0000256" key="1">
    <source>
        <dbReference type="SAM" id="Phobius"/>
    </source>
</evidence>
<keyword evidence="4" id="KW-1185">Reference proteome</keyword>
<name>A0A1I0F282_9BACT</name>
<keyword evidence="1" id="KW-0812">Transmembrane</keyword>
<dbReference type="GO" id="GO:0004175">
    <property type="term" value="F:endopeptidase activity"/>
    <property type="evidence" value="ECO:0007669"/>
    <property type="project" value="UniProtKB-ARBA"/>
</dbReference>
<dbReference type="Proteomes" id="UP000198697">
    <property type="component" value="Unassembled WGS sequence"/>
</dbReference>
<sequence>METVVPVPLPAARRQPVQPYPTLKESWGFVGWYLLMLLVVMGGLLAVVAFILPHERYEPSTNLVLIVAGNLVLLGFLYWRYGRRMMPLQVRGQAPGWLYAALPLLTAAAIMVLSLQEFLELPNWFQASFERMARQPAAVLLLGGLVIPVLEEVLFRGLLLQGLLRQRRPWVAIGQQALLFGLVHFNPAQSLNAFFLGSLLGWLCYRTGSLLVGIGIHALNNVVYFGVLIWRPELAKGHTTLPGLLGSNWAYAGLVTLAAAVLALLLWRVSRQALPAAWASVPDSLVSAHLHPKS</sequence>
<dbReference type="GO" id="GO:0080120">
    <property type="term" value="P:CAAX-box protein maturation"/>
    <property type="evidence" value="ECO:0007669"/>
    <property type="project" value="UniProtKB-ARBA"/>
</dbReference>
<feature type="transmembrane region" description="Helical" evidence="1">
    <location>
        <begin position="30"/>
        <end position="51"/>
    </location>
</feature>
<evidence type="ECO:0000313" key="4">
    <source>
        <dbReference type="Proteomes" id="UP000198697"/>
    </source>
</evidence>
<organism evidence="3 4">
    <name type="scientific">Hymenobacter actinosclerus</name>
    <dbReference type="NCBI Taxonomy" id="82805"/>
    <lineage>
        <taxon>Bacteria</taxon>
        <taxon>Pseudomonadati</taxon>
        <taxon>Bacteroidota</taxon>
        <taxon>Cytophagia</taxon>
        <taxon>Cytophagales</taxon>
        <taxon>Hymenobacteraceae</taxon>
        <taxon>Hymenobacter</taxon>
    </lineage>
</organism>
<keyword evidence="1" id="KW-0472">Membrane</keyword>
<feature type="transmembrane region" description="Helical" evidence="1">
    <location>
        <begin position="96"/>
        <end position="115"/>
    </location>
</feature>
<feature type="transmembrane region" description="Helical" evidence="1">
    <location>
        <begin position="136"/>
        <end position="158"/>
    </location>
</feature>
<feature type="transmembrane region" description="Helical" evidence="1">
    <location>
        <begin position="249"/>
        <end position="267"/>
    </location>
</feature>
<protein>
    <recommendedName>
        <fullName evidence="2">CAAX prenyl protease 2/Lysostaphin resistance protein A-like domain-containing protein</fullName>
    </recommendedName>
</protein>
<reference evidence="4" key="1">
    <citation type="submission" date="2016-10" db="EMBL/GenBank/DDBJ databases">
        <authorList>
            <person name="Varghese N."/>
            <person name="Submissions S."/>
        </authorList>
    </citation>
    <scope>NUCLEOTIDE SEQUENCE [LARGE SCALE GENOMIC DNA]</scope>
    <source>
        <strain evidence="4">DSM 15310</strain>
    </source>
</reference>
<dbReference type="InterPro" id="IPR052710">
    <property type="entry name" value="CAAX_protease"/>
</dbReference>
<dbReference type="InterPro" id="IPR003675">
    <property type="entry name" value="Rce1/LyrA-like_dom"/>
</dbReference>
<dbReference type="Pfam" id="PF02517">
    <property type="entry name" value="Rce1-like"/>
    <property type="match status" value="1"/>
</dbReference>
<feature type="transmembrane region" description="Helical" evidence="1">
    <location>
        <begin position="178"/>
        <end position="203"/>
    </location>
</feature>
<evidence type="ECO:0000313" key="3">
    <source>
        <dbReference type="EMBL" id="SET51922.1"/>
    </source>
</evidence>
<dbReference type="RefSeq" id="WP_092771086.1">
    <property type="nucleotide sequence ID" value="NZ_FOHS01000002.1"/>
</dbReference>